<keyword evidence="1" id="KW-0547">Nucleotide-binding</keyword>
<sequence>MLDLSTLQDIPIYIEHNIDNQSFMNYLKDTHWQSISSELFVENIYKLSAAFSMAGVRQGTKVAIISNSSPFWLMVDYALQDIGAISVPMFANISSENFIYQLGDAEIKFIYIASQECYDKTKEHLSSMKLIITHNIETDNTNSIDFDSFIDVKPKKSTNKINKNDCATIVYTSGSTGTPKGVELSHKNIITQLKNTSLEFPLTEIDRTLSFLPLAHIFERMVMSYYLVSGISIFFADDVKNVGSLMKDVQPTLMTVVPRVLEKIYIKMHDVVVSAPPLKKLILTLALSEADNKNIKSSTIFTSMFDKHVYTKMLEAFGGNMRYVICGGAPLSRQNERFFTNIGLVIYQGYGLTETSPVICANSPMSKKAYTCGRAYKNSEVKITSDGELLTRGDSIMLGYHNQKLKTSEAIDSDGWLHTGDLASLDEDGYISIQGRKKELFKTSYGKYISAVHIEQLLTQNRWCDHAVVVAENKPFISVLLFLDIPVIQEYVKTKNIFYETLDELHDLQIIQTLTQKIVNQVNKHLNHEEKIRKYILVKDEPSIENHMLTPSMKVSRSSVYARYEKEIELLYGEES</sequence>
<dbReference type="GO" id="GO:0005524">
    <property type="term" value="F:ATP binding"/>
    <property type="evidence" value="ECO:0007669"/>
    <property type="project" value="UniProtKB-KW"/>
</dbReference>
<feature type="domain" description="AMP-dependent synthetase/ligase" evidence="3">
    <location>
        <begin position="31"/>
        <end position="401"/>
    </location>
</feature>
<evidence type="ECO:0000256" key="2">
    <source>
        <dbReference type="ARBA" id="ARBA00022840"/>
    </source>
</evidence>
<keyword evidence="4" id="KW-0436">Ligase</keyword>
<dbReference type="InterPro" id="IPR042099">
    <property type="entry name" value="ANL_N_sf"/>
</dbReference>
<protein>
    <submittedName>
        <fullName evidence="4">Long-chain-fatty-acid--CoA ligase</fullName>
        <ecNumber evidence="4">6.2.1.3</ecNumber>
    </submittedName>
</protein>
<reference evidence="4" key="1">
    <citation type="submission" date="2016-10" db="EMBL/GenBank/DDBJ databases">
        <authorList>
            <person name="de Groot N.N."/>
        </authorList>
    </citation>
    <scope>NUCLEOTIDE SEQUENCE</scope>
</reference>
<evidence type="ECO:0000259" key="3">
    <source>
        <dbReference type="Pfam" id="PF00501"/>
    </source>
</evidence>
<organism evidence="4">
    <name type="scientific">hydrothermal vent metagenome</name>
    <dbReference type="NCBI Taxonomy" id="652676"/>
    <lineage>
        <taxon>unclassified sequences</taxon>
        <taxon>metagenomes</taxon>
        <taxon>ecological metagenomes</taxon>
    </lineage>
</organism>
<dbReference type="InterPro" id="IPR000873">
    <property type="entry name" value="AMP-dep_synth/lig_dom"/>
</dbReference>
<dbReference type="AlphaFoldDB" id="A0A1W1C5L0"/>
<proteinExistence type="predicted"/>
<dbReference type="PANTHER" id="PTHR43272">
    <property type="entry name" value="LONG-CHAIN-FATTY-ACID--COA LIGASE"/>
    <property type="match status" value="1"/>
</dbReference>
<dbReference type="Pfam" id="PF00501">
    <property type="entry name" value="AMP-binding"/>
    <property type="match status" value="1"/>
</dbReference>
<evidence type="ECO:0000313" key="4">
    <source>
        <dbReference type="EMBL" id="SFV61076.1"/>
    </source>
</evidence>
<dbReference type="PROSITE" id="PS00455">
    <property type="entry name" value="AMP_BINDING"/>
    <property type="match status" value="1"/>
</dbReference>
<keyword evidence="2" id="KW-0067">ATP-binding</keyword>
<dbReference type="Pfam" id="PF23562">
    <property type="entry name" value="AMP-binding_C_3"/>
    <property type="match status" value="1"/>
</dbReference>
<dbReference type="EC" id="6.2.1.3" evidence="4"/>
<dbReference type="PANTHER" id="PTHR43272:SF33">
    <property type="entry name" value="AMP-BINDING DOMAIN-CONTAINING PROTEIN-RELATED"/>
    <property type="match status" value="1"/>
</dbReference>
<dbReference type="CDD" id="cd05907">
    <property type="entry name" value="VL_LC_FACS_like"/>
    <property type="match status" value="1"/>
</dbReference>
<dbReference type="EMBL" id="FPHF01000058">
    <property type="protein sequence ID" value="SFV61076.1"/>
    <property type="molecule type" value="Genomic_DNA"/>
</dbReference>
<dbReference type="SUPFAM" id="SSF56801">
    <property type="entry name" value="Acetyl-CoA synthetase-like"/>
    <property type="match status" value="1"/>
</dbReference>
<accession>A0A1W1C5L0</accession>
<dbReference type="Gene3D" id="3.40.50.12780">
    <property type="entry name" value="N-terminal domain of ligase-like"/>
    <property type="match status" value="1"/>
</dbReference>
<dbReference type="InterPro" id="IPR020845">
    <property type="entry name" value="AMP-binding_CS"/>
</dbReference>
<gene>
    <name evidence="4" type="ORF">MNB_SM-4-252</name>
</gene>
<name>A0A1W1C5L0_9ZZZZ</name>
<dbReference type="GO" id="GO:0016020">
    <property type="term" value="C:membrane"/>
    <property type="evidence" value="ECO:0007669"/>
    <property type="project" value="TreeGrafter"/>
</dbReference>
<dbReference type="GO" id="GO:0004467">
    <property type="term" value="F:long-chain fatty acid-CoA ligase activity"/>
    <property type="evidence" value="ECO:0007669"/>
    <property type="project" value="UniProtKB-EC"/>
</dbReference>
<evidence type="ECO:0000256" key="1">
    <source>
        <dbReference type="ARBA" id="ARBA00022741"/>
    </source>
</evidence>